<accession>F7NPZ4</accession>
<keyword evidence="2" id="KW-1185">Reference proteome</keyword>
<gene>
    <name evidence="1" type="ORF">ALO_20957</name>
</gene>
<sequence length="34" mass="3831">MSAKVAVASSDGKFINQHFNKNEDQQGIFEFLET</sequence>
<protein>
    <submittedName>
        <fullName evidence="1">Uncharacterized protein</fullName>
    </submittedName>
</protein>
<proteinExistence type="predicted"/>
<dbReference type="EMBL" id="AFGF01000270">
    <property type="protein sequence ID" value="EGO61871.1"/>
    <property type="molecule type" value="Genomic_DNA"/>
</dbReference>
<name>F7NPZ4_9FIRM</name>
<reference evidence="1 2" key="1">
    <citation type="journal article" date="2011" name="EMBO J.">
        <title>Structural diversity of bacterial flagellar motors.</title>
        <authorList>
            <person name="Chen S."/>
            <person name="Beeby M."/>
            <person name="Murphy G.E."/>
            <person name="Leadbetter J.R."/>
            <person name="Hendrixson D.R."/>
            <person name="Briegel A."/>
            <person name="Li Z."/>
            <person name="Shi J."/>
            <person name="Tocheva E.I."/>
            <person name="Muller A."/>
            <person name="Dobro M.J."/>
            <person name="Jensen G.J."/>
        </authorList>
    </citation>
    <scope>NUCLEOTIDE SEQUENCE [LARGE SCALE GENOMIC DNA]</scope>
    <source>
        <strain evidence="1 2">DSM 6540</strain>
    </source>
</reference>
<comment type="caution">
    <text evidence="1">The sequence shown here is derived from an EMBL/GenBank/DDBJ whole genome shotgun (WGS) entry which is preliminary data.</text>
</comment>
<dbReference type="AlphaFoldDB" id="F7NPZ4"/>
<organism evidence="1 2">
    <name type="scientific">Acetonema longum DSM 6540</name>
    <dbReference type="NCBI Taxonomy" id="1009370"/>
    <lineage>
        <taxon>Bacteria</taxon>
        <taxon>Bacillati</taxon>
        <taxon>Bacillota</taxon>
        <taxon>Negativicutes</taxon>
        <taxon>Acetonemataceae</taxon>
        <taxon>Acetonema</taxon>
    </lineage>
</organism>
<dbReference type="Proteomes" id="UP000003240">
    <property type="component" value="Unassembled WGS sequence"/>
</dbReference>
<evidence type="ECO:0000313" key="1">
    <source>
        <dbReference type="EMBL" id="EGO61871.1"/>
    </source>
</evidence>
<evidence type="ECO:0000313" key="2">
    <source>
        <dbReference type="Proteomes" id="UP000003240"/>
    </source>
</evidence>